<dbReference type="Proteomes" id="UP000191612">
    <property type="component" value="Unassembled WGS sequence"/>
</dbReference>
<comment type="caution">
    <text evidence="2">The sequence shown here is derived from an EMBL/GenBank/DDBJ whole genome shotgun (WGS) entry which is preliminary data.</text>
</comment>
<proteinExistence type="predicted"/>
<evidence type="ECO:0000256" key="1">
    <source>
        <dbReference type="SAM" id="MobiDB-lite"/>
    </source>
</evidence>
<feature type="region of interest" description="Disordered" evidence="1">
    <location>
        <begin position="1"/>
        <end position="97"/>
    </location>
</feature>
<feature type="compositionally biased region" description="Basic and acidic residues" evidence="1">
    <location>
        <begin position="30"/>
        <end position="39"/>
    </location>
</feature>
<accession>A0A1V6R1Q9</accession>
<evidence type="ECO:0000313" key="2">
    <source>
        <dbReference type="EMBL" id="OQD95383.1"/>
    </source>
</evidence>
<evidence type="ECO:0000313" key="3">
    <source>
        <dbReference type="Proteomes" id="UP000191612"/>
    </source>
</evidence>
<protein>
    <submittedName>
        <fullName evidence="2">Uncharacterized protein</fullName>
    </submittedName>
</protein>
<dbReference type="STRING" id="60172.A0A1V6R1Q9"/>
<sequence length="321" mass="37214">MSSQAGPSSIRPTDHKGKRKRPESPSQEPTSRKSKDMKNPQRQSAKAELQKERTHGLNLVDKFPKENSSQYQQVPEEPHFASPWPTRPGSASDSDNTLDDLGNFRMFVRDSRDEAELAVYVGLQNKHDLRHFALSWPVIKTWIRAPHKQTHSLEVEINHLIQDGKELPCIEDPYEIWPQRSRESEEHTSLRLTHIMAWHLVQMSKDIEEYIRSSDLDNFHRTRRYRGDLSAMLELDIPLDNIFHPRPQLISWRNELNDRCDRCWSILGSVPRPHSHRARGEIAPSNGSDDDTGPSTMQNGCIIPGHDSTYDVLWWLWIKLV</sequence>
<feature type="region of interest" description="Disordered" evidence="1">
    <location>
        <begin position="272"/>
        <end position="297"/>
    </location>
</feature>
<dbReference type="EMBL" id="MDYO01000020">
    <property type="protein sequence ID" value="OQD95383.1"/>
    <property type="molecule type" value="Genomic_DNA"/>
</dbReference>
<name>A0A1V6R1Q9_9EURO</name>
<reference evidence="3" key="1">
    <citation type="journal article" date="2017" name="Nat. Microbiol.">
        <title>Global analysis of biosynthetic gene clusters reveals vast potential of secondary metabolite production in Penicillium species.</title>
        <authorList>
            <person name="Nielsen J.C."/>
            <person name="Grijseels S."/>
            <person name="Prigent S."/>
            <person name="Ji B."/>
            <person name="Dainat J."/>
            <person name="Nielsen K.F."/>
            <person name="Frisvad J.C."/>
            <person name="Workman M."/>
            <person name="Nielsen J."/>
        </authorList>
    </citation>
    <scope>NUCLEOTIDE SEQUENCE [LARGE SCALE GENOMIC DNA]</scope>
    <source>
        <strain evidence="3">IBT 29525</strain>
    </source>
</reference>
<gene>
    <name evidence="2" type="ORF">PENSOL_c020G01909</name>
</gene>
<feature type="compositionally biased region" description="Polar residues" evidence="1">
    <location>
        <begin position="1"/>
        <end position="11"/>
    </location>
</feature>
<dbReference type="AlphaFoldDB" id="A0A1V6R1Q9"/>
<organism evidence="2 3">
    <name type="scientific">Penicillium solitum</name>
    <dbReference type="NCBI Taxonomy" id="60172"/>
    <lineage>
        <taxon>Eukaryota</taxon>
        <taxon>Fungi</taxon>
        <taxon>Dikarya</taxon>
        <taxon>Ascomycota</taxon>
        <taxon>Pezizomycotina</taxon>
        <taxon>Eurotiomycetes</taxon>
        <taxon>Eurotiomycetidae</taxon>
        <taxon>Eurotiales</taxon>
        <taxon>Aspergillaceae</taxon>
        <taxon>Penicillium</taxon>
    </lineage>
</organism>
<keyword evidence="3" id="KW-1185">Reference proteome</keyword>